<evidence type="ECO:0000313" key="9">
    <source>
        <dbReference type="Proteomes" id="UP000291469"/>
    </source>
</evidence>
<name>A0A411YI29_9ACTN</name>
<keyword evidence="3 6" id="KW-0812">Transmembrane</keyword>
<evidence type="ECO:0000313" key="8">
    <source>
        <dbReference type="EMBL" id="QBI20918.1"/>
    </source>
</evidence>
<dbReference type="AlphaFoldDB" id="A0A411YI29"/>
<dbReference type="PANTHER" id="PTHR33885:SF3">
    <property type="entry name" value="PHAGE SHOCK PROTEIN C"/>
    <property type="match status" value="1"/>
</dbReference>
<keyword evidence="9" id="KW-1185">Reference proteome</keyword>
<sequence>MADRAGGTGGTERRLERRPDERLIGGVAAGLARAFGLEPIVARLVFLATLLLGGGGLLAYVILWVVLPTPDKRAASPGDVARANVEEVVGEGRRVFEGVRDALRSPRDGE</sequence>
<keyword evidence="5 6" id="KW-0472">Membrane</keyword>
<feature type="domain" description="Phage shock protein PspC N-terminal" evidence="7">
    <location>
        <begin position="13"/>
        <end position="69"/>
    </location>
</feature>
<reference evidence="8 9" key="1">
    <citation type="submission" date="2019-01" db="EMBL/GenBank/DDBJ databases">
        <title>Egibacter rhizosphaerae EGI 80759T.</title>
        <authorList>
            <person name="Chen D.-D."/>
            <person name="Tian Y."/>
            <person name="Jiao J.-Y."/>
            <person name="Zhang X.-T."/>
            <person name="Zhang Y.-G."/>
            <person name="Zhang Y."/>
            <person name="Xiao M."/>
            <person name="Shu W.-S."/>
            <person name="Li W.-J."/>
        </authorList>
    </citation>
    <scope>NUCLEOTIDE SEQUENCE [LARGE SCALE GENOMIC DNA]</scope>
    <source>
        <strain evidence="8 9">EGI 80759</strain>
    </source>
</reference>
<evidence type="ECO:0000256" key="2">
    <source>
        <dbReference type="ARBA" id="ARBA00022475"/>
    </source>
</evidence>
<dbReference type="Pfam" id="PF04024">
    <property type="entry name" value="PspC"/>
    <property type="match status" value="1"/>
</dbReference>
<protein>
    <submittedName>
        <fullName evidence="8">PspC domain-containing protein</fullName>
    </submittedName>
</protein>
<organism evidence="8 9">
    <name type="scientific">Egibacter rhizosphaerae</name>
    <dbReference type="NCBI Taxonomy" id="1670831"/>
    <lineage>
        <taxon>Bacteria</taxon>
        <taxon>Bacillati</taxon>
        <taxon>Actinomycetota</taxon>
        <taxon>Nitriliruptoria</taxon>
        <taxon>Egibacterales</taxon>
        <taxon>Egibacteraceae</taxon>
        <taxon>Egibacter</taxon>
    </lineage>
</organism>
<feature type="transmembrane region" description="Helical" evidence="6">
    <location>
        <begin position="40"/>
        <end position="67"/>
    </location>
</feature>
<evidence type="ECO:0000256" key="6">
    <source>
        <dbReference type="SAM" id="Phobius"/>
    </source>
</evidence>
<dbReference type="PANTHER" id="PTHR33885">
    <property type="entry name" value="PHAGE SHOCK PROTEIN C"/>
    <property type="match status" value="1"/>
</dbReference>
<keyword evidence="2" id="KW-1003">Cell membrane</keyword>
<dbReference type="GO" id="GO:0005886">
    <property type="term" value="C:plasma membrane"/>
    <property type="evidence" value="ECO:0007669"/>
    <property type="project" value="UniProtKB-SubCell"/>
</dbReference>
<keyword evidence="4 6" id="KW-1133">Transmembrane helix</keyword>
<dbReference type="RefSeq" id="WP_131155911.1">
    <property type="nucleotide sequence ID" value="NZ_CP036402.1"/>
</dbReference>
<dbReference type="Proteomes" id="UP000291469">
    <property type="component" value="Chromosome"/>
</dbReference>
<evidence type="ECO:0000256" key="5">
    <source>
        <dbReference type="ARBA" id="ARBA00023136"/>
    </source>
</evidence>
<comment type="subcellular location">
    <subcellularLocation>
        <location evidence="1">Cell membrane</location>
        <topology evidence="1">Single-pass membrane protein</topology>
    </subcellularLocation>
</comment>
<dbReference type="EMBL" id="CP036402">
    <property type="protein sequence ID" value="QBI20918.1"/>
    <property type="molecule type" value="Genomic_DNA"/>
</dbReference>
<gene>
    <name evidence="8" type="ORF">ER308_15940</name>
</gene>
<dbReference type="KEGG" id="erz:ER308_15940"/>
<proteinExistence type="predicted"/>
<evidence type="ECO:0000256" key="1">
    <source>
        <dbReference type="ARBA" id="ARBA00004162"/>
    </source>
</evidence>
<evidence type="ECO:0000256" key="4">
    <source>
        <dbReference type="ARBA" id="ARBA00022989"/>
    </source>
</evidence>
<dbReference type="InterPro" id="IPR052027">
    <property type="entry name" value="PspC"/>
</dbReference>
<dbReference type="InterPro" id="IPR007168">
    <property type="entry name" value="Phageshock_PspC_N"/>
</dbReference>
<accession>A0A411YI29</accession>
<evidence type="ECO:0000259" key="7">
    <source>
        <dbReference type="Pfam" id="PF04024"/>
    </source>
</evidence>
<evidence type="ECO:0000256" key="3">
    <source>
        <dbReference type="ARBA" id="ARBA00022692"/>
    </source>
</evidence>